<protein>
    <submittedName>
        <fullName evidence="3">Putative ribonuclease H protein</fullName>
    </submittedName>
</protein>
<reference evidence="3 4" key="1">
    <citation type="journal article" date="2018" name="PLoS Genet.">
        <title>Population sequencing reveals clonal diversity and ancestral inbreeding in the grapevine cultivar Chardonnay.</title>
        <authorList>
            <person name="Roach M.J."/>
            <person name="Johnson D.L."/>
            <person name="Bohlmann J."/>
            <person name="van Vuuren H.J."/>
            <person name="Jones S.J."/>
            <person name="Pretorius I.S."/>
            <person name="Schmidt S.A."/>
            <person name="Borneman A.R."/>
        </authorList>
    </citation>
    <scope>NUCLEOTIDE SEQUENCE [LARGE SCALE GENOMIC DNA]</scope>
    <source>
        <strain evidence="4">cv. Chardonnay</strain>
        <tissue evidence="3">Leaf</tissue>
    </source>
</reference>
<dbReference type="InterPro" id="IPR011993">
    <property type="entry name" value="PH-like_dom_sf"/>
</dbReference>
<dbReference type="InterPro" id="IPR026960">
    <property type="entry name" value="RVT-Znf"/>
</dbReference>
<feature type="compositionally biased region" description="Polar residues" evidence="1">
    <location>
        <begin position="1092"/>
        <end position="1102"/>
    </location>
</feature>
<evidence type="ECO:0000256" key="1">
    <source>
        <dbReference type="SAM" id="MobiDB-lite"/>
    </source>
</evidence>
<feature type="region of interest" description="Disordered" evidence="1">
    <location>
        <begin position="1092"/>
        <end position="1111"/>
    </location>
</feature>
<dbReference type="Pfam" id="PF13966">
    <property type="entry name" value="zf-RVT"/>
    <property type="match status" value="1"/>
</dbReference>
<dbReference type="InterPro" id="IPR001849">
    <property type="entry name" value="PH_domain"/>
</dbReference>
<dbReference type="Proteomes" id="UP000288805">
    <property type="component" value="Unassembled WGS sequence"/>
</dbReference>
<evidence type="ECO:0000259" key="2">
    <source>
        <dbReference type="SMART" id="SM00233"/>
    </source>
</evidence>
<dbReference type="Gene3D" id="2.30.29.30">
    <property type="entry name" value="Pleckstrin-homology domain (PH domain)/Phosphotyrosine-binding domain (PTB)"/>
    <property type="match status" value="1"/>
</dbReference>
<name>A0A438KKX5_VITVI</name>
<dbReference type="SMART" id="SM00233">
    <property type="entry name" value="PH"/>
    <property type="match status" value="1"/>
</dbReference>
<dbReference type="EMBL" id="QGNW01000004">
    <property type="protein sequence ID" value="RVX21853.1"/>
    <property type="molecule type" value="Genomic_DNA"/>
</dbReference>
<comment type="caution">
    <text evidence="3">The sequence shown here is derived from an EMBL/GenBank/DDBJ whole genome shotgun (WGS) entry which is preliminary data.</text>
</comment>
<dbReference type="SUPFAM" id="SSF50729">
    <property type="entry name" value="PH domain-like"/>
    <property type="match status" value="1"/>
</dbReference>
<organism evidence="3 4">
    <name type="scientific">Vitis vinifera</name>
    <name type="common">Grape</name>
    <dbReference type="NCBI Taxonomy" id="29760"/>
    <lineage>
        <taxon>Eukaryota</taxon>
        <taxon>Viridiplantae</taxon>
        <taxon>Streptophyta</taxon>
        <taxon>Embryophyta</taxon>
        <taxon>Tracheophyta</taxon>
        <taxon>Spermatophyta</taxon>
        <taxon>Magnoliopsida</taxon>
        <taxon>eudicotyledons</taxon>
        <taxon>Gunneridae</taxon>
        <taxon>Pentapetalae</taxon>
        <taxon>rosids</taxon>
        <taxon>Vitales</taxon>
        <taxon>Vitaceae</taxon>
        <taxon>Viteae</taxon>
        <taxon>Vitis</taxon>
    </lineage>
</organism>
<evidence type="ECO:0000313" key="3">
    <source>
        <dbReference type="EMBL" id="RVX21853.1"/>
    </source>
</evidence>
<proteinExistence type="predicted"/>
<feature type="domain" description="PH" evidence="2">
    <location>
        <begin position="650"/>
        <end position="761"/>
    </location>
</feature>
<sequence length="1330" mass="150792">MELNVFEFLLGGNLEGKIHLVNWEVVCTDKDKGGLGLRKLAMLNKALLGKWIWRYACDKDNLWKQVITVKYGQEGLGWRPKKANGAVGVGVWEEIWKESDWCWDNMIFRAGKGTKIRFWTDVWCTDTMLSHCFPYLFVMSVQRSSTVEEMWDQNSGQGGWNLNFLRDFNDWELDMVGDLLHVLRGHRPSLEEDSVIWRQGRNGQFRVKEAYSLLTNPNDTSFPSRCIWVARVPTKVAFFAWEATWGKVLTLDRLQRRGVQLLNCCFLCGCEEENVNHILIHYIVVRALWDIVLGLVDVKWVFPETVKEVLISWRGPFVGKKRKKVWEFIPLCIFWTVWKERNRLAFRGGVLNIQKLKNFFVCNLWSWAKLYLGPYTFACPFLSFVSTLKLPNDSCLQVLVESYDRFLEFVQRSKVVSPIFALETATALQRIEVAAKPLPYHNVAKCGQSTPPGYDKRSIGTTFSSKADLKFALDIDLDAPKIRVPIRTCGSSRCDSHFLLDFGHFTLHTKETESDEQRQSLYSRFYISGRDIAAFFTDCGSDCQNCTLVAPAYNSRPTISPALKDSDDFCSLVDRCGMAVIVDQIKVPHPSYPSTRVSVQVPNLGIHFSPARYYRLMELLDILYGTMEKSNKSTVENYQAGLAPWSLADLATDARILVWRGIGNSVAAWQPCFLVLSNLYLYILESETSQSYMRCSSMAGKQVTEVPSSNLGGSLFCIAVSFRGMDFQKALESSSTLVIEFRDEEEKTTWLRGLTQATYRASAPALVDVLGESSDGVTEFGDPRASNLKKADLVINGALLETKLLIYGKAEYEGHGKLEEILILEILAGGGKKVERVETFLRLQGKAMKWDKEDRMERRIANQEANILAKKGMSYFVKRFSSPDLSSLYSSRIQMLSEVHVVCWEGDLTVKMKLHSLKIKDELQGRLSTSLQYLACSVHENDHLFASPRNLDPSVKELSTAQPEEDDIFKDALQDFMSLPDQESNLQHMVMPKSAWMEDVTDFAEVDSAVALIHEMDLGKGKGTSSETFFEAQDSDHSDFVSVTFLTRNPGSPDYDGVDTQMSICMSKLEFFCNRPTIVALIDFGLDLSSRNSGGSSTNATKVSDDESSLNKDKTEESECVFVKGLLGYGKSRVIFYLNMNMDSVTVFLNKEDGSQLAMLVQESFLLDLKVQPTSLSIDGTLGNFRLRDMAFEIDHSWGWLCDIRNPGVESLIKFTFNSYSVEDDDYKGYDYSLCGRLSAVRIVFLYRFVQEVTAYFMGLATPHTEEVIKLVDKVGDLEWLIQKYEIDGASAIKLDLSLDTPIIIVPRNSMSKEFVFLPPVLCMMLNWFT</sequence>
<dbReference type="PANTHER" id="PTHR45523">
    <property type="entry name" value="TETRATRICOPEPTIDE REPEAT (TPR)-CONTAINING PROTEIN-RELATED"/>
    <property type="match status" value="1"/>
</dbReference>
<accession>A0A438KKX5</accession>
<evidence type="ECO:0000313" key="4">
    <source>
        <dbReference type="Proteomes" id="UP000288805"/>
    </source>
</evidence>
<dbReference type="PANTHER" id="PTHR45523:SF2">
    <property type="entry name" value="OS02G0470600 PROTEIN"/>
    <property type="match status" value="1"/>
</dbReference>
<gene>
    <name evidence="3" type="primary">VvCHDp000001_239</name>
    <name evidence="3" type="ORF">CK203_001686</name>
</gene>